<dbReference type="EMBL" id="JACHMW010000001">
    <property type="protein sequence ID" value="MBB5848788.1"/>
    <property type="molecule type" value="Genomic_DNA"/>
</dbReference>
<sequence>MSVDVVYIRPGGTGWGPVAELARLSARLLGGTLREIADRGHSSPLARGAVLLPRGRRARGRRLLVLAGNPAALSFAARPSMWFPGYESTAAWVIDSFWSDRIAGVAKHRPHFDHLFITDPELGDEWRERTGRPVDVLPWGSDTLAFPPVDTTKPVDLLRLGRQPSAWADDSLTAQEAARRGLTFGGRPPASVDALTNQQNVRTALLESKIVLAFSNRVSPAAYTHPTREYLTGRWMDALAAGCLVAGVAPRSAAQLLWGGATMDISPHSRADAWPVLVEAAAGWSIEAATRQQELARRTVDWRHRLRRLVDIMGWPHTEQLTTESHRLT</sequence>
<evidence type="ECO:0000313" key="1">
    <source>
        <dbReference type="EMBL" id="MBB5848788.1"/>
    </source>
</evidence>
<organism evidence="1 2">
    <name type="scientific">Micrococcus endophyticus</name>
    <dbReference type="NCBI Taxonomy" id="455343"/>
    <lineage>
        <taxon>Bacteria</taxon>
        <taxon>Bacillati</taxon>
        <taxon>Actinomycetota</taxon>
        <taxon>Actinomycetes</taxon>
        <taxon>Micrococcales</taxon>
        <taxon>Micrococcaceae</taxon>
        <taxon>Micrococcus</taxon>
    </lineage>
</organism>
<protein>
    <recommendedName>
        <fullName evidence="3">Glycosyltransferase family 1 protein</fullName>
    </recommendedName>
</protein>
<dbReference type="RefSeq" id="WP_184172049.1">
    <property type="nucleotide sequence ID" value="NZ_BAABAG010000004.1"/>
</dbReference>
<comment type="caution">
    <text evidence="1">The sequence shown here is derived from an EMBL/GenBank/DDBJ whole genome shotgun (WGS) entry which is preliminary data.</text>
</comment>
<keyword evidence="2" id="KW-1185">Reference proteome</keyword>
<evidence type="ECO:0008006" key="3">
    <source>
        <dbReference type="Google" id="ProtNLM"/>
    </source>
</evidence>
<dbReference type="Proteomes" id="UP000567246">
    <property type="component" value="Unassembled WGS sequence"/>
</dbReference>
<accession>A0A7W9N0I5</accession>
<proteinExistence type="predicted"/>
<dbReference type="AlphaFoldDB" id="A0A7W9N0I5"/>
<reference evidence="1 2" key="1">
    <citation type="submission" date="2020-08" db="EMBL/GenBank/DDBJ databases">
        <title>Sequencing the genomes of 1000 actinobacteria strains.</title>
        <authorList>
            <person name="Klenk H.-P."/>
        </authorList>
    </citation>
    <scope>NUCLEOTIDE SEQUENCE [LARGE SCALE GENOMIC DNA]</scope>
    <source>
        <strain evidence="1 2">DSM 17945</strain>
    </source>
</reference>
<gene>
    <name evidence="1" type="ORF">HDA33_001352</name>
</gene>
<evidence type="ECO:0000313" key="2">
    <source>
        <dbReference type="Proteomes" id="UP000567246"/>
    </source>
</evidence>
<name>A0A7W9N0I5_9MICC</name>